<dbReference type="InterPro" id="IPR003495">
    <property type="entry name" value="CobW/HypB/UreG_nucleotide-bd"/>
</dbReference>
<dbReference type="PANTHER" id="PTHR13748">
    <property type="entry name" value="COBW-RELATED"/>
    <property type="match status" value="1"/>
</dbReference>
<dbReference type="CDD" id="cd03112">
    <property type="entry name" value="CobW-like"/>
    <property type="match status" value="1"/>
</dbReference>
<feature type="domain" description="CobW C-terminal" evidence="4">
    <location>
        <begin position="228"/>
        <end position="299"/>
    </location>
</feature>
<keyword evidence="6" id="KW-1185">Reference proteome</keyword>
<evidence type="ECO:0000259" key="4">
    <source>
        <dbReference type="Pfam" id="PF07683"/>
    </source>
</evidence>
<reference evidence="5 6" key="1">
    <citation type="submission" date="2019-02" db="EMBL/GenBank/DDBJ databases">
        <title>Deep-cultivation of Planctomycetes and their phenomic and genomic characterization uncovers novel biology.</title>
        <authorList>
            <person name="Wiegand S."/>
            <person name="Jogler M."/>
            <person name="Boedeker C."/>
            <person name="Pinto D."/>
            <person name="Vollmers J."/>
            <person name="Rivas-Marin E."/>
            <person name="Kohn T."/>
            <person name="Peeters S.H."/>
            <person name="Heuer A."/>
            <person name="Rast P."/>
            <person name="Oberbeckmann S."/>
            <person name="Bunk B."/>
            <person name="Jeske O."/>
            <person name="Meyerdierks A."/>
            <person name="Storesund J.E."/>
            <person name="Kallscheuer N."/>
            <person name="Luecker S."/>
            <person name="Lage O.M."/>
            <person name="Pohl T."/>
            <person name="Merkel B.J."/>
            <person name="Hornburger P."/>
            <person name="Mueller R.-W."/>
            <person name="Bruemmer F."/>
            <person name="Labrenz M."/>
            <person name="Spormann A.M."/>
            <person name="Op Den Camp H."/>
            <person name="Overmann J."/>
            <person name="Amann R."/>
            <person name="Jetten M.S.M."/>
            <person name="Mascher T."/>
            <person name="Medema M.H."/>
            <person name="Devos D.P."/>
            <person name="Kaster A.-K."/>
            <person name="Ovreas L."/>
            <person name="Rohde M."/>
            <person name="Galperin M.Y."/>
            <person name="Jogler C."/>
        </authorList>
    </citation>
    <scope>NUCLEOTIDE SEQUENCE [LARGE SCALE GENOMIC DNA]</scope>
    <source>
        <strain evidence="5 6">Poly41</strain>
    </source>
</reference>
<dbReference type="InterPro" id="IPR051316">
    <property type="entry name" value="Zinc-reg_GTPase_activator"/>
</dbReference>
<protein>
    <submittedName>
        <fullName evidence="5">Putative metal chaperone YciC</fullName>
    </submittedName>
</protein>
<accession>A0A5C6DE94</accession>
<dbReference type="InterPro" id="IPR027417">
    <property type="entry name" value="P-loop_NTPase"/>
</dbReference>
<dbReference type="Pfam" id="PF07683">
    <property type="entry name" value="CobW_C"/>
    <property type="match status" value="1"/>
</dbReference>
<evidence type="ECO:0000256" key="1">
    <source>
        <dbReference type="ARBA" id="ARBA00045658"/>
    </source>
</evidence>
<proteinExistence type="predicted"/>
<dbReference type="EMBL" id="SJPV01000007">
    <property type="protein sequence ID" value="TWU35120.1"/>
    <property type="molecule type" value="Genomic_DNA"/>
</dbReference>
<gene>
    <name evidence="5" type="primary">yciC_1</name>
    <name evidence="5" type="ORF">Poly41_42640</name>
</gene>
<comment type="function">
    <text evidence="1">Zinc chaperone that directly transfers zinc cofactor to target proteins, thereby activating them. Zinc is transferred from the CXCC motif in the GTPase domain to the zinc binding site in target proteins in a process requiring GTP hydrolysis.</text>
</comment>
<dbReference type="OrthoDB" id="9808822at2"/>
<evidence type="ECO:0000313" key="6">
    <source>
        <dbReference type="Proteomes" id="UP000319143"/>
    </source>
</evidence>
<dbReference type="PANTHER" id="PTHR13748:SF62">
    <property type="entry name" value="COBW DOMAIN-CONTAINING PROTEIN"/>
    <property type="match status" value="1"/>
</dbReference>
<dbReference type="SUPFAM" id="SSF52540">
    <property type="entry name" value="P-loop containing nucleoside triphosphate hydrolases"/>
    <property type="match status" value="1"/>
</dbReference>
<dbReference type="Pfam" id="PF02492">
    <property type="entry name" value="cobW"/>
    <property type="match status" value="1"/>
</dbReference>
<evidence type="ECO:0000256" key="2">
    <source>
        <dbReference type="SAM" id="MobiDB-lite"/>
    </source>
</evidence>
<comment type="caution">
    <text evidence="5">The sequence shown here is derived from an EMBL/GenBank/DDBJ whole genome shotgun (WGS) entry which is preliminary data.</text>
</comment>
<organism evidence="5 6">
    <name type="scientific">Novipirellula artificiosorum</name>
    <dbReference type="NCBI Taxonomy" id="2528016"/>
    <lineage>
        <taxon>Bacteria</taxon>
        <taxon>Pseudomonadati</taxon>
        <taxon>Planctomycetota</taxon>
        <taxon>Planctomycetia</taxon>
        <taxon>Pirellulales</taxon>
        <taxon>Pirellulaceae</taxon>
        <taxon>Novipirellula</taxon>
    </lineage>
</organism>
<dbReference type="GO" id="GO:0005737">
    <property type="term" value="C:cytoplasm"/>
    <property type="evidence" value="ECO:0007669"/>
    <property type="project" value="TreeGrafter"/>
</dbReference>
<dbReference type="InterPro" id="IPR011629">
    <property type="entry name" value="CobW-like_C"/>
</dbReference>
<sequence>MDQDVSMNTIPVYLLTGYLGSGKTTLLNHLLSQPELQSKRAALIINEFGSLGVDGQLLANPNDGVFELNRGSLFCACIQGDFDKTLKTIANVIQPDLVIAEATGVAQTSDLYRWLDAAAGENRFQVRANACVVDAVHFTKILPYLKAATAQVVSADAIILNKTDLVSDDHLNRLAKILKEMNPRAQQIRVSQAAVNWSFVEGLTHQTCNAAPTTSAPQELASCSIVGRRFDRDRLLAAIGQAQEKLLRLKGVIDMGGGPVLVESVFDSFSEKPAPKAASRFGITVIGWKTTAEHLSDLFSESLEPPPPRRNQETVSISLG</sequence>
<dbReference type="Proteomes" id="UP000319143">
    <property type="component" value="Unassembled WGS sequence"/>
</dbReference>
<feature type="domain" description="CobW/HypB/UreG nucleotide-binding" evidence="3">
    <location>
        <begin position="11"/>
        <end position="188"/>
    </location>
</feature>
<name>A0A5C6DE94_9BACT</name>
<feature type="region of interest" description="Disordered" evidence="2">
    <location>
        <begin position="299"/>
        <end position="320"/>
    </location>
</feature>
<evidence type="ECO:0000313" key="5">
    <source>
        <dbReference type="EMBL" id="TWU35120.1"/>
    </source>
</evidence>
<dbReference type="Gene3D" id="3.40.50.300">
    <property type="entry name" value="P-loop containing nucleotide triphosphate hydrolases"/>
    <property type="match status" value="1"/>
</dbReference>
<dbReference type="AlphaFoldDB" id="A0A5C6DE94"/>
<evidence type="ECO:0000259" key="3">
    <source>
        <dbReference type="Pfam" id="PF02492"/>
    </source>
</evidence>